<keyword evidence="2" id="KW-0808">Transferase</keyword>
<dbReference type="AlphaFoldDB" id="A0A8K0GU17"/>
<keyword evidence="2" id="KW-0489">Methyltransferase</keyword>
<dbReference type="OrthoDB" id="506498at2759"/>
<protein>
    <recommendedName>
        <fullName evidence="6">Coclaurine N-methyltransferase</fullName>
    </recommendedName>
</protein>
<dbReference type="Gene3D" id="3.40.50.150">
    <property type="entry name" value="Vaccinia Virus protein VP39"/>
    <property type="match status" value="2"/>
</dbReference>
<evidence type="ECO:0000256" key="3">
    <source>
        <dbReference type="ARBA" id="ARBA00022691"/>
    </source>
</evidence>
<comment type="similarity">
    <text evidence="1">Belongs to the CFA/CMAS family.</text>
</comment>
<evidence type="ECO:0000256" key="1">
    <source>
        <dbReference type="ARBA" id="ARBA00010815"/>
    </source>
</evidence>
<reference evidence="4" key="1">
    <citation type="submission" date="2020-03" db="EMBL/GenBank/DDBJ databases">
        <title>A high-quality chromosome-level genome assembly of a woody plant with both climbing and erect habits, Rhamnella rubrinervis.</title>
        <authorList>
            <person name="Lu Z."/>
            <person name="Yang Y."/>
            <person name="Zhu X."/>
            <person name="Sun Y."/>
        </authorList>
    </citation>
    <scope>NUCLEOTIDE SEQUENCE</scope>
    <source>
        <strain evidence="4">BYM</strain>
        <tissue evidence="4">Leaf</tissue>
    </source>
</reference>
<dbReference type="PANTHER" id="PTHR43832">
    <property type="match status" value="1"/>
</dbReference>
<evidence type="ECO:0000256" key="2">
    <source>
        <dbReference type="ARBA" id="ARBA00022603"/>
    </source>
</evidence>
<keyword evidence="3" id="KW-0949">S-adenosyl-L-methionine</keyword>
<gene>
    <name evidence="4" type="ORF">FNV43_RR21086</name>
</gene>
<organism evidence="4 5">
    <name type="scientific">Rhamnella rubrinervis</name>
    <dbReference type="NCBI Taxonomy" id="2594499"/>
    <lineage>
        <taxon>Eukaryota</taxon>
        <taxon>Viridiplantae</taxon>
        <taxon>Streptophyta</taxon>
        <taxon>Embryophyta</taxon>
        <taxon>Tracheophyta</taxon>
        <taxon>Spermatophyta</taxon>
        <taxon>Magnoliopsida</taxon>
        <taxon>eudicotyledons</taxon>
        <taxon>Gunneridae</taxon>
        <taxon>Pentapetalae</taxon>
        <taxon>rosids</taxon>
        <taxon>fabids</taxon>
        <taxon>Rosales</taxon>
        <taxon>Rhamnaceae</taxon>
        <taxon>rhamnoid group</taxon>
        <taxon>Rhamneae</taxon>
        <taxon>Rhamnella</taxon>
    </lineage>
</organism>
<dbReference type="SUPFAM" id="SSF53335">
    <property type="entry name" value="S-adenosyl-L-methionine-dependent methyltransferases"/>
    <property type="match status" value="1"/>
</dbReference>
<keyword evidence="5" id="KW-1185">Reference proteome</keyword>
<sequence>MVGFDHPASDPPYPLIDTNWTIQRLDMVKFNHQKVRSDVVIRRLIRLFIEARLRHISRPTIELQRSQLIQLANSLKEMPISMHTGKPEADVYELPTAFFQIACSCGYFEHKSSTLADAENAMLELYYKRAQIKDGLTILDVGCGWGSFILYAATKYRNCKVTGLTDSAKQKQFIDDRSRQLHLKNVEVIVGDVSIYETEATYDGLISVEMFEGILDEYWISKYDWLNQTVFSAGGTWLSMDLLLYFQEDVTVVDHWLVNGMHLKKTGDVWLKRMDNNWASMKQIMETTYGKDEAAKWTVYYRTFFMFISETYGYNNGEEYLLAHYLFKKK</sequence>
<evidence type="ECO:0000313" key="5">
    <source>
        <dbReference type="Proteomes" id="UP000796880"/>
    </source>
</evidence>
<accession>A0A8K0GU17</accession>
<dbReference type="InterPro" id="IPR029063">
    <property type="entry name" value="SAM-dependent_MTases_sf"/>
</dbReference>
<comment type="caution">
    <text evidence="4">The sequence shown here is derived from an EMBL/GenBank/DDBJ whole genome shotgun (WGS) entry which is preliminary data.</text>
</comment>
<evidence type="ECO:0000313" key="4">
    <source>
        <dbReference type="EMBL" id="KAF3438324.1"/>
    </source>
</evidence>
<dbReference type="CDD" id="cd02440">
    <property type="entry name" value="AdoMet_MTases"/>
    <property type="match status" value="1"/>
</dbReference>
<evidence type="ECO:0008006" key="6">
    <source>
        <dbReference type="Google" id="ProtNLM"/>
    </source>
</evidence>
<dbReference type="PANTHER" id="PTHR43832:SF1">
    <property type="entry name" value="S-ADENOSYL-L-METHIONINE-DEPENDENT METHYLTRANSFERASES SUPERFAMILY PROTEIN"/>
    <property type="match status" value="1"/>
</dbReference>
<dbReference type="GO" id="GO:0008168">
    <property type="term" value="F:methyltransferase activity"/>
    <property type="evidence" value="ECO:0007669"/>
    <property type="project" value="UniProtKB-KW"/>
</dbReference>
<dbReference type="Pfam" id="PF02353">
    <property type="entry name" value="CMAS"/>
    <property type="match status" value="1"/>
</dbReference>
<dbReference type="Proteomes" id="UP000796880">
    <property type="component" value="Unassembled WGS sequence"/>
</dbReference>
<dbReference type="GO" id="GO:0032259">
    <property type="term" value="P:methylation"/>
    <property type="evidence" value="ECO:0007669"/>
    <property type="project" value="UniProtKB-KW"/>
</dbReference>
<name>A0A8K0GU17_9ROSA</name>
<proteinExistence type="inferred from homology"/>
<dbReference type="EMBL" id="VOIH02000009">
    <property type="protein sequence ID" value="KAF3438324.1"/>
    <property type="molecule type" value="Genomic_DNA"/>
</dbReference>